<dbReference type="AlphaFoldDB" id="A0A0S4JA27"/>
<gene>
    <name evidence="1" type="ORF">BSAL_08240</name>
</gene>
<dbReference type="OrthoDB" id="274680at2759"/>
<dbReference type="VEuPathDB" id="TriTrypDB:BSAL_08240"/>
<dbReference type="OMA" id="HYTGWGT"/>
<reference evidence="2" key="1">
    <citation type="submission" date="2015-09" db="EMBL/GenBank/DDBJ databases">
        <authorList>
            <consortium name="Pathogen Informatics"/>
        </authorList>
    </citation>
    <scope>NUCLEOTIDE SEQUENCE [LARGE SCALE GENOMIC DNA]</scope>
    <source>
        <strain evidence="2">Lake Konstanz</strain>
    </source>
</reference>
<accession>A0A0S4JA27</accession>
<evidence type="ECO:0000313" key="1">
    <source>
        <dbReference type="EMBL" id="CUG87082.1"/>
    </source>
</evidence>
<dbReference type="EMBL" id="CYKH01001431">
    <property type="protein sequence ID" value="CUG87082.1"/>
    <property type="molecule type" value="Genomic_DNA"/>
</dbReference>
<sequence length="159" mass="18615">MLRHIGADTPNKHFHFVLESRLVVEKKLRDAWLEGVCDAAMRHDQPLAKSLEGKTQAMFQRKVATFSYNQYGLARIPFHRIAHTDYQHAVRGNIGTRDWIPWANMSSWSFNKAVRSGTVLVHRVHHKGFGTDRSLKQGGWEFRWNKVYQRNVLQYNRIS</sequence>
<dbReference type="Proteomes" id="UP000051952">
    <property type="component" value="Unassembled WGS sequence"/>
</dbReference>
<proteinExistence type="predicted"/>
<protein>
    <submittedName>
        <fullName evidence="1">Uncharacterized protein</fullName>
    </submittedName>
</protein>
<keyword evidence="2" id="KW-1185">Reference proteome</keyword>
<organism evidence="1 2">
    <name type="scientific">Bodo saltans</name>
    <name type="common">Flagellated protozoan</name>
    <dbReference type="NCBI Taxonomy" id="75058"/>
    <lineage>
        <taxon>Eukaryota</taxon>
        <taxon>Discoba</taxon>
        <taxon>Euglenozoa</taxon>
        <taxon>Kinetoplastea</taxon>
        <taxon>Metakinetoplastina</taxon>
        <taxon>Eubodonida</taxon>
        <taxon>Bodonidae</taxon>
        <taxon>Bodo</taxon>
    </lineage>
</organism>
<evidence type="ECO:0000313" key="2">
    <source>
        <dbReference type="Proteomes" id="UP000051952"/>
    </source>
</evidence>
<name>A0A0S4JA27_BODSA</name>